<organism evidence="3 4">
    <name type="scientific">Rhizoclosmatium globosum</name>
    <dbReference type="NCBI Taxonomy" id="329046"/>
    <lineage>
        <taxon>Eukaryota</taxon>
        <taxon>Fungi</taxon>
        <taxon>Fungi incertae sedis</taxon>
        <taxon>Chytridiomycota</taxon>
        <taxon>Chytridiomycota incertae sedis</taxon>
        <taxon>Chytridiomycetes</taxon>
        <taxon>Chytridiales</taxon>
        <taxon>Chytriomycetaceae</taxon>
        <taxon>Rhizoclosmatium</taxon>
    </lineage>
</organism>
<accession>A0A1Y2CGV0</accession>
<dbReference type="OrthoDB" id="5597699at2759"/>
<keyword evidence="4" id="KW-1185">Reference proteome</keyword>
<sequence length="237" mass="25907">MSPLDTSDTPLDKQSVLKLLVEHPLPSKEKDECPTSTSTKQQPPSTTTTTTTTNHLQSKVNLRTPVDIDATESLTNLLGKLKGFAGTEDPSATESIWRLCTKAKAALPSGDRLENLSWRLLHMSLKKKKEKEDAAAAALSASLPADHQAKLEPASPSMSDFFDMNLTDDSQAFFSASAPAFNNNNNNQTGMQTGKLSSFHLVDSIQLHQPQRPQSFQNSQSLLPKSTRNRNFLSEVA</sequence>
<protein>
    <recommendedName>
        <fullName evidence="2">Nitrogen regulatory protein areA GATA-like domain-containing protein</fullName>
    </recommendedName>
</protein>
<reference evidence="3 4" key="1">
    <citation type="submission" date="2016-07" db="EMBL/GenBank/DDBJ databases">
        <title>Pervasive Adenine N6-methylation of Active Genes in Fungi.</title>
        <authorList>
            <consortium name="DOE Joint Genome Institute"/>
            <person name="Mondo S.J."/>
            <person name="Dannebaum R.O."/>
            <person name="Kuo R.C."/>
            <person name="Labutti K."/>
            <person name="Haridas S."/>
            <person name="Kuo A."/>
            <person name="Salamov A."/>
            <person name="Ahrendt S.R."/>
            <person name="Lipzen A."/>
            <person name="Sullivan W."/>
            <person name="Andreopoulos W.B."/>
            <person name="Clum A."/>
            <person name="Lindquist E."/>
            <person name="Daum C."/>
            <person name="Ramamoorthy G.K."/>
            <person name="Gryganskyi A."/>
            <person name="Culley D."/>
            <person name="Magnuson J.K."/>
            <person name="James T.Y."/>
            <person name="O'Malley M.A."/>
            <person name="Stajich J.E."/>
            <person name="Spatafora J.W."/>
            <person name="Visel A."/>
            <person name="Grigoriev I.V."/>
        </authorList>
    </citation>
    <scope>NUCLEOTIDE SEQUENCE [LARGE SCALE GENOMIC DNA]</scope>
    <source>
        <strain evidence="3 4">JEL800</strain>
    </source>
</reference>
<dbReference type="EMBL" id="MCGO01000019">
    <property type="protein sequence ID" value="ORY45545.1"/>
    <property type="molecule type" value="Genomic_DNA"/>
</dbReference>
<dbReference type="InterPro" id="IPR013860">
    <property type="entry name" value="AreA_GATA"/>
</dbReference>
<feature type="region of interest" description="Disordered" evidence="1">
    <location>
        <begin position="207"/>
        <end position="237"/>
    </location>
</feature>
<evidence type="ECO:0000313" key="4">
    <source>
        <dbReference type="Proteomes" id="UP000193642"/>
    </source>
</evidence>
<comment type="caution">
    <text evidence="3">The sequence shown here is derived from an EMBL/GenBank/DDBJ whole genome shotgun (WGS) entry which is preliminary data.</text>
</comment>
<dbReference type="Proteomes" id="UP000193642">
    <property type="component" value="Unassembled WGS sequence"/>
</dbReference>
<dbReference type="STRING" id="329046.A0A1Y2CGV0"/>
<feature type="domain" description="Nitrogen regulatory protein areA GATA-like" evidence="2">
    <location>
        <begin position="96"/>
        <end position="123"/>
    </location>
</feature>
<dbReference type="AlphaFoldDB" id="A0A1Y2CGV0"/>
<feature type="compositionally biased region" description="Low complexity" evidence="1">
    <location>
        <begin position="34"/>
        <end position="53"/>
    </location>
</feature>
<dbReference type="Pfam" id="PF08550">
    <property type="entry name" value="GATA_AreA"/>
    <property type="match status" value="1"/>
</dbReference>
<feature type="region of interest" description="Disordered" evidence="1">
    <location>
        <begin position="22"/>
        <end position="56"/>
    </location>
</feature>
<name>A0A1Y2CGV0_9FUNG</name>
<proteinExistence type="predicted"/>
<evidence type="ECO:0000259" key="2">
    <source>
        <dbReference type="Pfam" id="PF08550"/>
    </source>
</evidence>
<evidence type="ECO:0000313" key="3">
    <source>
        <dbReference type="EMBL" id="ORY45545.1"/>
    </source>
</evidence>
<gene>
    <name evidence="3" type="ORF">BCR33DRAFT_169961</name>
</gene>
<evidence type="ECO:0000256" key="1">
    <source>
        <dbReference type="SAM" id="MobiDB-lite"/>
    </source>
</evidence>